<evidence type="ECO:0000256" key="1">
    <source>
        <dbReference type="SAM" id="MobiDB-lite"/>
    </source>
</evidence>
<feature type="region of interest" description="Disordered" evidence="1">
    <location>
        <begin position="1"/>
        <end position="39"/>
    </location>
</feature>
<evidence type="ECO:0000313" key="2">
    <source>
        <dbReference type="EMBL" id="BAI97810.1"/>
    </source>
</evidence>
<proteinExistence type="predicted"/>
<name>D4Z5C8_SPHIU</name>
<accession>D4Z5C8</accession>
<organism evidence="2 3">
    <name type="scientific">Sphingobium indicum (strain DSM 16413 / CCM 7287 / MTCC 6362 / UT26 / NBRC 101211 / UT26S)</name>
    <name type="common">Sphingobium japonicum</name>
    <dbReference type="NCBI Taxonomy" id="452662"/>
    <lineage>
        <taxon>Bacteria</taxon>
        <taxon>Pseudomonadati</taxon>
        <taxon>Pseudomonadota</taxon>
        <taxon>Alphaproteobacteria</taxon>
        <taxon>Sphingomonadales</taxon>
        <taxon>Sphingomonadaceae</taxon>
        <taxon>Sphingobium</taxon>
    </lineage>
</organism>
<sequence length="39" mass="3934">MAGVIKGLPRTPLLDGLVRPAQPAIQPRSAALPDGPDSG</sequence>
<dbReference type="AlphaFoldDB" id="D4Z5C8"/>
<dbReference type="KEGG" id="sjp:SJA_C1-29760"/>
<protein>
    <submittedName>
        <fullName evidence="2">Uncharacterized protein</fullName>
    </submittedName>
</protein>
<dbReference type="HOGENOM" id="CLU_3317171_0_0_5"/>
<evidence type="ECO:0000313" key="3">
    <source>
        <dbReference type="Proteomes" id="UP000007753"/>
    </source>
</evidence>
<reference evidence="2 3" key="1">
    <citation type="journal article" date="2010" name="J. Bacteriol.">
        <title>Complete genome sequence of the representative gamma-hexachlorocyclohexane-degrading bacterium Sphingobium japonicum UT26.</title>
        <authorList>
            <person name="Nagata Y."/>
            <person name="Ohtsubo Y."/>
            <person name="Endo R."/>
            <person name="Ichikawa N."/>
            <person name="Ankai A."/>
            <person name="Oguchi A."/>
            <person name="Fukui S."/>
            <person name="Fujita N."/>
            <person name="Tsuda M."/>
        </authorList>
    </citation>
    <scope>NUCLEOTIDE SEQUENCE [LARGE SCALE GENOMIC DNA]</scope>
    <source>
        <strain evidence="3">DSM 16413 / CCM 7287 / MTCC 6362 / UT26 / NBRC 101211 / UT26S</strain>
    </source>
</reference>
<keyword evidence="3" id="KW-1185">Reference proteome</keyword>
<dbReference type="Proteomes" id="UP000007753">
    <property type="component" value="Chromosome 1"/>
</dbReference>
<dbReference type="EMBL" id="AP010803">
    <property type="protein sequence ID" value="BAI97810.1"/>
    <property type="molecule type" value="Genomic_DNA"/>
</dbReference>
<gene>
    <name evidence="2" type="ordered locus">SJA_C1-29760</name>
</gene>